<evidence type="ECO:0000256" key="4">
    <source>
        <dbReference type="ARBA" id="ARBA00022741"/>
    </source>
</evidence>
<keyword evidence="4 10" id="KW-0547">Nucleotide-binding</keyword>
<accession>A0AAP4C5E5</accession>
<dbReference type="GO" id="GO:0005524">
    <property type="term" value="F:ATP binding"/>
    <property type="evidence" value="ECO:0007669"/>
    <property type="project" value="UniProtKB-UniRule"/>
</dbReference>
<feature type="binding site" evidence="10">
    <location>
        <position position="275"/>
    </location>
    <ligand>
        <name>ATP</name>
        <dbReference type="ChEBI" id="CHEBI:30616"/>
    </ligand>
</feature>
<feature type="binding site" evidence="10">
    <location>
        <position position="19"/>
    </location>
    <ligand>
        <name>ATP</name>
        <dbReference type="ChEBI" id="CHEBI:30616"/>
    </ligand>
</feature>
<proteinExistence type="inferred from homology"/>
<evidence type="ECO:0000256" key="2">
    <source>
        <dbReference type="ARBA" id="ARBA00009156"/>
    </source>
</evidence>
<dbReference type="FunFam" id="3.30.420.40:FF:000008">
    <property type="entry name" value="Glycerol kinase"/>
    <property type="match status" value="1"/>
</dbReference>
<feature type="binding site" evidence="10">
    <location>
        <position position="23"/>
    </location>
    <ligand>
        <name>ADP</name>
        <dbReference type="ChEBI" id="CHEBI:456216"/>
    </ligand>
</feature>
<evidence type="ECO:0000313" key="14">
    <source>
        <dbReference type="EMBL" id="MDK6274156.1"/>
    </source>
</evidence>
<feature type="binding site" evidence="10">
    <location>
        <position position="89"/>
    </location>
    <ligand>
        <name>glycerol</name>
        <dbReference type="ChEBI" id="CHEBI:17754"/>
    </ligand>
</feature>
<dbReference type="AlphaFoldDB" id="A0AAP4C5E5"/>
<dbReference type="InterPro" id="IPR000577">
    <property type="entry name" value="Carb_kinase_FGGY"/>
</dbReference>
<evidence type="ECO:0000313" key="15">
    <source>
        <dbReference type="Proteomes" id="UP001240483"/>
    </source>
</evidence>
<dbReference type="PANTHER" id="PTHR10196">
    <property type="entry name" value="SUGAR KINASE"/>
    <property type="match status" value="1"/>
</dbReference>
<feature type="binding site" evidence="10">
    <location>
        <position position="141"/>
    </location>
    <ligand>
        <name>sn-glycerol 3-phosphate</name>
        <dbReference type="ChEBI" id="CHEBI:57597"/>
    </ligand>
</feature>
<dbReference type="HAMAP" id="MF_00186">
    <property type="entry name" value="Glycerol_kin"/>
    <property type="match status" value="1"/>
</dbReference>
<feature type="domain" description="Carbohydrate kinase FGGY N-terminal" evidence="12">
    <location>
        <begin position="12"/>
        <end position="260"/>
    </location>
</feature>
<dbReference type="GO" id="GO:0006072">
    <property type="term" value="P:glycerol-3-phosphate metabolic process"/>
    <property type="evidence" value="ECO:0007669"/>
    <property type="project" value="InterPro"/>
</dbReference>
<dbReference type="InterPro" id="IPR018485">
    <property type="entry name" value="FGGY_C"/>
</dbReference>
<comment type="similarity">
    <text evidence="2 10 11">Belongs to the FGGY kinase family.</text>
</comment>
<evidence type="ECO:0000256" key="10">
    <source>
        <dbReference type="HAMAP-Rule" id="MF_00186"/>
    </source>
</evidence>
<dbReference type="SUPFAM" id="SSF53067">
    <property type="entry name" value="Actin-like ATPase domain"/>
    <property type="match status" value="2"/>
</dbReference>
<feature type="domain" description="Carbohydrate kinase FGGY C-terminal" evidence="13">
    <location>
        <begin position="270"/>
        <end position="459"/>
    </location>
</feature>
<keyword evidence="5 10" id="KW-0418">Kinase</keyword>
<dbReference type="Pfam" id="PF02782">
    <property type="entry name" value="FGGY_C"/>
    <property type="match status" value="1"/>
</dbReference>
<feature type="binding site" evidence="10">
    <location>
        <position position="19"/>
    </location>
    <ligand>
        <name>sn-glycerol 3-phosphate</name>
        <dbReference type="ChEBI" id="CHEBI:57597"/>
    </ligand>
</feature>
<evidence type="ECO:0000256" key="3">
    <source>
        <dbReference type="ARBA" id="ARBA00022679"/>
    </source>
</evidence>
<feature type="binding site" evidence="10">
    <location>
        <position position="424"/>
    </location>
    <ligand>
        <name>ADP</name>
        <dbReference type="ChEBI" id="CHEBI:456216"/>
    </ligand>
</feature>
<evidence type="ECO:0000259" key="12">
    <source>
        <dbReference type="Pfam" id="PF00370"/>
    </source>
</evidence>
<dbReference type="Gene3D" id="3.30.420.40">
    <property type="match status" value="2"/>
</dbReference>
<protein>
    <recommendedName>
        <fullName evidence="10">Glycerol kinase</fullName>
        <ecNumber evidence="10">2.7.1.30</ecNumber>
    </recommendedName>
    <alternativeName>
        <fullName evidence="10">ATP:glycerol 3-phosphotransferase</fullName>
    </alternativeName>
    <alternativeName>
        <fullName evidence="10">Glycerokinase</fullName>
        <shortName evidence="10">GK</shortName>
    </alternativeName>
</protein>
<feature type="binding site" evidence="10">
    <location>
        <position position="253"/>
    </location>
    <ligand>
        <name>sn-glycerol 3-phosphate</name>
        <dbReference type="ChEBI" id="CHEBI:57597"/>
    </ligand>
</feature>
<comment type="function">
    <text evidence="9 10">Key enzyme in the regulation of glycerol uptake and metabolism. Catalyzes the phosphorylation of glycerol to yield sn-glycerol 3-phosphate.</text>
</comment>
<organism evidence="14 15">
    <name type="scientific">Pseudoglutamicibacter cumminsii</name>
    <dbReference type="NCBI Taxonomy" id="156979"/>
    <lineage>
        <taxon>Bacteria</taxon>
        <taxon>Bacillati</taxon>
        <taxon>Actinomycetota</taxon>
        <taxon>Actinomycetes</taxon>
        <taxon>Micrococcales</taxon>
        <taxon>Micrococcaceae</taxon>
        <taxon>Pseudoglutamicibacter</taxon>
    </lineage>
</organism>
<evidence type="ECO:0000256" key="7">
    <source>
        <dbReference type="ARBA" id="ARBA00022840"/>
    </source>
</evidence>
<dbReference type="GO" id="GO:0004370">
    <property type="term" value="F:glycerol kinase activity"/>
    <property type="evidence" value="ECO:0007669"/>
    <property type="project" value="UniProtKB-UniRule"/>
</dbReference>
<dbReference type="NCBIfam" id="NF000756">
    <property type="entry name" value="PRK00047.1"/>
    <property type="match status" value="1"/>
</dbReference>
<dbReference type="GO" id="GO:0005829">
    <property type="term" value="C:cytosol"/>
    <property type="evidence" value="ECO:0007669"/>
    <property type="project" value="UniProtKB-ARBA"/>
</dbReference>
<feature type="binding site" evidence="10">
    <location>
        <position position="319"/>
    </location>
    <ligand>
        <name>ADP</name>
        <dbReference type="ChEBI" id="CHEBI:456216"/>
    </ligand>
</feature>
<evidence type="ECO:0000256" key="6">
    <source>
        <dbReference type="ARBA" id="ARBA00022798"/>
    </source>
</evidence>
<dbReference type="Pfam" id="PF00370">
    <property type="entry name" value="FGGY_N"/>
    <property type="match status" value="1"/>
</dbReference>
<evidence type="ECO:0000256" key="1">
    <source>
        <dbReference type="ARBA" id="ARBA00005190"/>
    </source>
</evidence>
<dbReference type="EMBL" id="JASODW010000001">
    <property type="protein sequence ID" value="MDK6274156.1"/>
    <property type="molecule type" value="Genomic_DNA"/>
</dbReference>
<evidence type="ECO:0000259" key="13">
    <source>
        <dbReference type="Pfam" id="PF02782"/>
    </source>
</evidence>
<dbReference type="FunFam" id="3.30.420.40:FF:000007">
    <property type="entry name" value="Glycerol kinase"/>
    <property type="match status" value="1"/>
</dbReference>
<comment type="pathway">
    <text evidence="1 10">Polyol metabolism; glycerol degradation via glycerol kinase pathway; sn-glycerol 3-phosphate from glycerol: step 1/1.</text>
</comment>
<dbReference type="NCBIfam" id="TIGR01311">
    <property type="entry name" value="glycerol_kin"/>
    <property type="match status" value="1"/>
</dbReference>
<dbReference type="InterPro" id="IPR005999">
    <property type="entry name" value="Glycerol_kin"/>
</dbReference>
<comment type="activity regulation">
    <text evidence="10">Inhibited by fructose 1,6-bisphosphate (FBP).</text>
</comment>
<feature type="binding site" evidence="10">
    <location>
        <position position="420"/>
    </location>
    <ligand>
        <name>ADP</name>
        <dbReference type="ChEBI" id="CHEBI:456216"/>
    </ligand>
</feature>
<feature type="binding site" evidence="10">
    <location>
        <position position="19"/>
    </location>
    <ligand>
        <name>ADP</name>
        <dbReference type="ChEBI" id="CHEBI:456216"/>
    </ligand>
</feature>
<feature type="binding site" evidence="10">
    <location>
        <position position="90"/>
    </location>
    <ligand>
        <name>sn-glycerol 3-phosphate</name>
        <dbReference type="ChEBI" id="CHEBI:57597"/>
    </ligand>
</feature>
<feature type="binding site" evidence="10">
    <location>
        <position position="89"/>
    </location>
    <ligand>
        <name>sn-glycerol 3-phosphate</name>
        <dbReference type="ChEBI" id="CHEBI:57597"/>
    </ligand>
</feature>
<feature type="binding site" evidence="10">
    <location>
        <position position="275"/>
    </location>
    <ligand>
        <name>ADP</name>
        <dbReference type="ChEBI" id="CHEBI:456216"/>
    </ligand>
</feature>
<evidence type="ECO:0000256" key="11">
    <source>
        <dbReference type="RuleBase" id="RU003733"/>
    </source>
</evidence>
<keyword evidence="7 10" id="KW-0067">ATP-binding</keyword>
<reference evidence="14" key="1">
    <citation type="submission" date="2023-05" db="EMBL/GenBank/DDBJ databases">
        <title>Cataloging the Phylogenetic Diversity of Human Bladder Bacteria.</title>
        <authorList>
            <person name="Du J."/>
        </authorList>
    </citation>
    <scope>NUCLEOTIDE SEQUENCE</scope>
    <source>
        <strain evidence="14">UMB9978</strain>
    </source>
</reference>
<sequence length="516" mass="56632">MTQKLTKTQKLIVAIDQGTTSSRAIAFDERGQQQAVAQREHEQHFPRPGWVEHDASEIRDNVTAVLAELFEILGDQASAVQGIGITNQRETVVVWDAATGQPVAPAIVWQDARTQRIVDEMEEDGGHDRYREITGLPLATYFSATKLRWILDSDPDLQRRADAGELLAGTMDSWVIWNLTGGTNGGLHITDVTNASRTLLMNLRKQEWEPSILADFNIPASMLPRIVSSSGHIGQVSENQPGACLPIAGILGDQQAALFGQAAFKPGQAKNTYGTGCFVMYNTGTTPARSTKGLLTTVAYQLDGEEPVYALEGSIAVAGSLVQWLRDNLKMFDHAPKIEELASQVEDSGGCYIVPAFSGLYAPWWQPEARGVMTGLTRYVTREHIARAVLEATAFQTADVFDAAEEDVDGQLTELRVDGGMVANNVLMQFQADLLGVDVVRPAVTETTALGAAYAAGLAVGVWGSLEEIEQNWQLERTFTRTMEKEKVERKKRIWRKAVHRSFDWVDEDVQADSGT</sequence>
<gene>
    <name evidence="10 14" type="primary">glpK</name>
    <name evidence="14" type="ORF">QP116_00040</name>
</gene>
<feature type="binding site" evidence="10">
    <location>
        <position position="319"/>
    </location>
    <ligand>
        <name>ATP</name>
        <dbReference type="ChEBI" id="CHEBI:30616"/>
    </ligand>
</feature>
<keyword evidence="6 10" id="KW-0319">Glycerol metabolism</keyword>
<dbReference type="PIRSF" id="PIRSF000538">
    <property type="entry name" value="GlpK"/>
    <property type="match status" value="1"/>
</dbReference>
<name>A0AAP4C5E5_9MICC</name>
<dbReference type="CDD" id="cd07769">
    <property type="entry name" value="ASKHA_NBD_FGGY_GK"/>
    <property type="match status" value="1"/>
</dbReference>
<comment type="catalytic activity">
    <reaction evidence="8 10">
        <text>glycerol + ATP = sn-glycerol 3-phosphate + ADP + H(+)</text>
        <dbReference type="Rhea" id="RHEA:21644"/>
        <dbReference type="ChEBI" id="CHEBI:15378"/>
        <dbReference type="ChEBI" id="CHEBI:17754"/>
        <dbReference type="ChEBI" id="CHEBI:30616"/>
        <dbReference type="ChEBI" id="CHEBI:57597"/>
        <dbReference type="ChEBI" id="CHEBI:456216"/>
        <dbReference type="EC" id="2.7.1.30"/>
    </reaction>
</comment>
<feature type="binding site" evidence="10">
    <location>
        <position position="90"/>
    </location>
    <ligand>
        <name>glycerol</name>
        <dbReference type="ChEBI" id="CHEBI:17754"/>
    </ligand>
</feature>
<evidence type="ECO:0000256" key="9">
    <source>
        <dbReference type="ARBA" id="ARBA00054633"/>
    </source>
</evidence>
<feature type="binding site" evidence="10">
    <location>
        <position position="21"/>
    </location>
    <ligand>
        <name>ATP</name>
        <dbReference type="ChEBI" id="CHEBI:30616"/>
    </ligand>
</feature>
<comment type="caution">
    <text evidence="14">The sequence shown here is derived from an EMBL/GenBank/DDBJ whole genome shotgun (WGS) entry which is preliminary data.</text>
</comment>
<feature type="binding site" evidence="10">
    <location>
        <position position="254"/>
    </location>
    <ligand>
        <name>glycerol</name>
        <dbReference type="ChEBI" id="CHEBI:17754"/>
    </ligand>
</feature>
<dbReference type="EC" id="2.7.1.30" evidence="10"/>
<dbReference type="Proteomes" id="UP001240483">
    <property type="component" value="Unassembled WGS sequence"/>
</dbReference>
<dbReference type="PROSITE" id="PS00445">
    <property type="entry name" value="FGGY_KINASES_2"/>
    <property type="match status" value="1"/>
</dbReference>
<dbReference type="RefSeq" id="WP_285332234.1">
    <property type="nucleotide sequence ID" value="NZ_JASODW010000001.1"/>
</dbReference>
<dbReference type="InterPro" id="IPR018484">
    <property type="entry name" value="FGGY_N"/>
</dbReference>
<keyword evidence="3 10" id="KW-0808">Transferase</keyword>
<evidence type="ECO:0000256" key="5">
    <source>
        <dbReference type="ARBA" id="ARBA00022777"/>
    </source>
</evidence>
<feature type="binding site" evidence="10">
    <location>
        <position position="253"/>
    </location>
    <ligand>
        <name>glycerol</name>
        <dbReference type="ChEBI" id="CHEBI:17754"/>
    </ligand>
</feature>
<dbReference type="InterPro" id="IPR043129">
    <property type="entry name" value="ATPase_NBD"/>
</dbReference>
<dbReference type="InterPro" id="IPR018483">
    <property type="entry name" value="Carb_kinase_FGGY_CS"/>
</dbReference>
<feature type="binding site" evidence="10">
    <location>
        <position position="323"/>
    </location>
    <ligand>
        <name>ATP</name>
        <dbReference type="ChEBI" id="CHEBI:30616"/>
    </ligand>
</feature>
<feature type="binding site" evidence="10">
    <location>
        <position position="141"/>
    </location>
    <ligand>
        <name>glycerol</name>
        <dbReference type="ChEBI" id="CHEBI:17754"/>
    </ligand>
</feature>
<evidence type="ECO:0000256" key="8">
    <source>
        <dbReference type="ARBA" id="ARBA00052101"/>
    </source>
</evidence>
<dbReference type="GO" id="GO:0019563">
    <property type="term" value="P:glycerol catabolic process"/>
    <property type="evidence" value="ECO:0007669"/>
    <property type="project" value="UniProtKB-UniRule"/>
</dbReference>
<dbReference type="PANTHER" id="PTHR10196:SF69">
    <property type="entry name" value="GLYCEROL KINASE"/>
    <property type="match status" value="1"/>
</dbReference>
<feature type="binding site" evidence="10">
    <location>
        <position position="20"/>
    </location>
    <ligand>
        <name>ATP</name>
        <dbReference type="ChEBI" id="CHEBI:30616"/>
    </ligand>
</feature>
<feature type="binding site" evidence="10">
    <location>
        <position position="420"/>
    </location>
    <ligand>
        <name>ATP</name>
        <dbReference type="ChEBI" id="CHEBI:30616"/>
    </ligand>
</feature>